<gene>
    <name evidence="8" type="ORF">J2S01_002185</name>
</gene>
<dbReference type="SFLD" id="SFLDS00029">
    <property type="entry name" value="Radical_SAM"/>
    <property type="match status" value="1"/>
</dbReference>
<proteinExistence type="predicted"/>
<evidence type="ECO:0000256" key="5">
    <source>
        <dbReference type="ARBA" id="ARBA00023004"/>
    </source>
</evidence>
<evidence type="ECO:0000256" key="4">
    <source>
        <dbReference type="ARBA" id="ARBA00022723"/>
    </source>
</evidence>
<dbReference type="Pfam" id="PF16199">
    <property type="entry name" value="Radical_SAM_C"/>
    <property type="match status" value="1"/>
</dbReference>
<dbReference type="PANTHER" id="PTHR11135:SF1">
    <property type="entry name" value="PROTEIN YHCC"/>
    <property type="match status" value="1"/>
</dbReference>
<evidence type="ECO:0000259" key="7">
    <source>
        <dbReference type="PROSITE" id="PS51918"/>
    </source>
</evidence>
<sequence length="317" mass="36610">MVYYAFSDYLKQRYGEKVYKLPLALPVTCPNRDGTCGTNGCTFCGAIGAGYENLPASMSIAQQLASNKAHIIPKYKAKKFIPYMQNFSNTYLPAEQLEKYTNEAVQDDDVVALYIATRPDCISEYYLARLSEIKKRRNIDICIELGLQTVNYHSLQKINRGHTLAEFIDAVMRIKQYDMQTCAHIILNLPWDDMTDVIENAKMMSALQIDQVKLHALYIVKNTQMSEDYLNGKINLISLEEYKERVECFLQYLSPSIVLQRLIGRAPEKNTLFSNWHTGWWKIRDEIISYMEKNNLYQGKLCNYLNGSALKKFNSYN</sequence>
<dbReference type="InterPro" id="IPR005911">
    <property type="entry name" value="YhcC-like"/>
</dbReference>
<feature type="domain" description="Radical SAM core" evidence="7">
    <location>
        <begin position="13"/>
        <end position="256"/>
    </location>
</feature>
<keyword evidence="2" id="KW-0004">4Fe-4S</keyword>
<evidence type="ECO:0000256" key="2">
    <source>
        <dbReference type="ARBA" id="ARBA00022485"/>
    </source>
</evidence>
<dbReference type="InterPro" id="IPR007197">
    <property type="entry name" value="rSAM"/>
</dbReference>
<dbReference type="SFLD" id="SFLDG01086">
    <property type="entry name" value="elongater_protein-like"/>
    <property type="match status" value="1"/>
</dbReference>
<comment type="caution">
    <text evidence="8">The sequence shown here is derived from an EMBL/GenBank/DDBJ whole genome shotgun (WGS) entry which is preliminary data.</text>
</comment>
<evidence type="ECO:0000313" key="8">
    <source>
        <dbReference type="EMBL" id="MDQ0204457.1"/>
    </source>
</evidence>
<name>A0ABT9Y9C5_9FIRM</name>
<dbReference type="NCBIfam" id="TIGR01212">
    <property type="entry name" value="TIGR01212 family radical SAM protein"/>
    <property type="match status" value="1"/>
</dbReference>
<keyword evidence="4" id="KW-0479">Metal-binding</keyword>
<evidence type="ECO:0000256" key="6">
    <source>
        <dbReference type="ARBA" id="ARBA00023014"/>
    </source>
</evidence>
<keyword evidence="3" id="KW-0949">S-adenosyl-L-methionine</keyword>
<dbReference type="EMBL" id="JAUSUE010000016">
    <property type="protein sequence ID" value="MDQ0204457.1"/>
    <property type="molecule type" value="Genomic_DNA"/>
</dbReference>
<evidence type="ECO:0000256" key="1">
    <source>
        <dbReference type="ARBA" id="ARBA00001966"/>
    </source>
</evidence>
<dbReference type="Gene3D" id="3.30.750.200">
    <property type="match status" value="1"/>
</dbReference>
<dbReference type="InterPro" id="IPR006638">
    <property type="entry name" value="Elp3/MiaA/NifB-like_rSAM"/>
</dbReference>
<dbReference type="PANTHER" id="PTHR11135">
    <property type="entry name" value="HISTONE ACETYLTRANSFERASE-RELATED"/>
    <property type="match status" value="1"/>
</dbReference>
<evidence type="ECO:0000256" key="3">
    <source>
        <dbReference type="ARBA" id="ARBA00022691"/>
    </source>
</evidence>
<dbReference type="SFLD" id="SFLDG01091">
    <property type="entry name" value="uncharacterized_CHP01210-like"/>
    <property type="match status" value="1"/>
</dbReference>
<organism evidence="8 9">
    <name type="scientific">Pectinatus haikarae</name>
    <dbReference type="NCBI Taxonomy" id="349096"/>
    <lineage>
        <taxon>Bacteria</taxon>
        <taxon>Bacillati</taxon>
        <taxon>Bacillota</taxon>
        <taxon>Negativicutes</taxon>
        <taxon>Selenomonadales</taxon>
        <taxon>Selenomonadaceae</taxon>
        <taxon>Pectinatus</taxon>
    </lineage>
</organism>
<keyword evidence="5" id="KW-0408">Iron</keyword>
<evidence type="ECO:0000313" key="9">
    <source>
        <dbReference type="Proteomes" id="UP001239167"/>
    </source>
</evidence>
<dbReference type="SMART" id="SM00729">
    <property type="entry name" value="Elp3"/>
    <property type="match status" value="1"/>
</dbReference>
<dbReference type="RefSeq" id="WP_307224774.1">
    <property type="nucleotide sequence ID" value="NZ_CP116940.1"/>
</dbReference>
<dbReference type="InterPro" id="IPR058240">
    <property type="entry name" value="rSAM_sf"/>
</dbReference>
<protein>
    <submittedName>
        <fullName evidence="8">Radical SAM protein (TIGR01212 family)</fullName>
    </submittedName>
</protein>
<keyword evidence="9" id="KW-1185">Reference proteome</keyword>
<accession>A0ABT9Y9C5</accession>
<dbReference type="InterPro" id="IPR039661">
    <property type="entry name" value="ELP3"/>
</dbReference>
<comment type="cofactor">
    <cofactor evidence="1">
        <name>[4Fe-4S] cluster</name>
        <dbReference type="ChEBI" id="CHEBI:49883"/>
    </cofactor>
</comment>
<dbReference type="PROSITE" id="PS51918">
    <property type="entry name" value="RADICAL_SAM"/>
    <property type="match status" value="1"/>
</dbReference>
<keyword evidence="6" id="KW-0411">Iron-sulfur</keyword>
<dbReference type="Proteomes" id="UP001239167">
    <property type="component" value="Unassembled WGS sequence"/>
</dbReference>
<reference evidence="8 9" key="1">
    <citation type="submission" date="2023-07" db="EMBL/GenBank/DDBJ databases">
        <title>Genomic Encyclopedia of Type Strains, Phase IV (KMG-IV): sequencing the most valuable type-strain genomes for metagenomic binning, comparative biology and taxonomic classification.</title>
        <authorList>
            <person name="Goeker M."/>
        </authorList>
    </citation>
    <scope>NUCLEOTIDE SEQUENCE [LARGE SCALE GENOMIC DNA]</scope>
    <source>
        <strain evidence="8 9">DSM 16980</strain>
    </source>
</reference>
<dbReference type="SUPFAM" id="SSF102114">
    <property type="entry name" value="Radical SAM enzymes"/>
    <property type="match status" value="1"/>
</dbReference>
<dbReference type="InterPro" id="IPR032432">
    <property type="entry name" value="Radical_SAM_C"/>
</dbReference>